<dbReference type="Proteomes" id="UP001055811">
    <property type="component" value="Linkage Group LG01"/>
</dbReference>
<dbReference type="EMBL" id="CM042009">
    <property type="protein sequence ID" value="KAI3791017.1"/>
    <property type="molecule type" value="Genomic_DNA"/>
</dbReference>
<reference evidence="2" key="1">
    <citation type="journal article" date="2022" name="Mol. Ecol. Resour.">
        <title>The genomes of chicory, endive, great burdock and yacon provide insights into Asteraceae palaeo-polyploidization history and plant inulin production.</title>
        <authorList>
            <person name="Fan W."/>
            <person name="Wang S."/>
            <person name="Wang H."/>
            <person name="Wang A."/>
            <person name="Jiang F."/>
            <person name="Liu H."/>
            <person name="Zhao H."/>
            <person name="Xu D."/>
            <person name="Zhang Y."/>
        </authorList>
    </citation>
    <scope>NUCLEOTIDE SEQUENCE [LARGE SCALE GENOMIC DNA]</scope>
    <source>
        <strain evidence="2">cv. Punajuju</strain>
    </source>
</reference>
<gene>
    <name evidence="1" type="ORF">L2E82_04545</name>
</gene>
<reference evidence="1 2" key="2">
    <citation type="journal article" date="2022" name="Mol. Ecol. Resour.">
        <title>The genomes of chicory, endive, great burdock and yacon provide insights into Asteraceae paleo-polyploidization history and plant inulin production.</title>
        <authorList>
            <person name="Fan W."/>
            <person name="Wang S."/>
            <person name="Wang H."/>
            <person name="Wang A."/>
            <person name="Jiang F."/>
            <person name="Liu H."/>
            <person name="Zhao H."/>
            <person name="Xu D."/>
            <person name="Zhang Y."/>
        </authorList>
    </citation>
    <scope>NUCLEOTIDE SEQUENCE [LARGE SCALE GENOMIC DNA]</scope>
    <source>
        <strain evidence="2">cv. Punajuju</strain>
        <tissue evidence="1">Leaves</tissue>
    </source>
</reference>
<keyword evidence="2" id="KW-1185">Reference proteome</keyword>
<accession>A0ACB9H5K7</accession>
<sequence length="90" mass="10390">MIRHHHNHWSSPTVHFSHGRPLAKSSSFSDFTNIDCKSVNNHHYQTPCNLDFRSHTYLIFDASFRFSPGILYSGIKMIVGGIFTCFEVFI</sequence>
<name>A0ACB9H5K7_CICIN</name>
<evidence type="ECO:0000313" key="2">
    <source>
        <dbReference type="Proteomes" id="UP001055811"/>
    </source>
</evidence>
<organism evidence="1 2">
    <name type="scientific">Cichorium intybus</name>
    <name type="common">Chicory</name>
    <dbReference type="NCBI Taxonomy" id="13427"/>
    <lineage>
        <taxon>Eukaryota</taxon>
        <taxon>Viridiplantae</taxon>
        <taxon>Streptophyta</taxon>
        <taxon>Embryophyta</taxon>
        <taxon>Tracheophyta</taxon>
        <taxon>Spermatophyta</taxon>
        <taxon>Magnoliopsida</taxon>
        <taxon>eudicotyledons</taxon>
        <taxon>Gunneridae</taxon>
        <taxon>Pentapetalae</taxon>
        <taxon>asterids</taxon>
        <taxon>campanulids</taxon>
        <taxon>Asterales</taxon>
        <taxon>Asteraceae</taxon>
        <taxon>Cichorioideae</taxon>
        <taxon>Cichorieae</taxon>
        <taxon>Cichoriinae</taxon>
        <taxon>Cichorium</taxon>
    </lineage>
</organism>
<proteinExistence type="predicted"/>
<protein>
    <submittedName>
        <fullName evidence="1">Uncharacterized protein</fullName>
    </submittedName>
</protein>
<comment type="caution">
    <text evidence="1">The sequence shown here is derived from an EMBL/GenBank/DDBJ whole genome shotgun (WGS) entry which is preliminary data.</text>
</comment>
<evidence type="ECO:0000313" key="1">
    <source>
        <dbReference type="EMBL" id="KAI3791017.1"/>
    </source>
</evidence>